<dbReference type="Proteomes" id="UP000076871">
    <property type="component" value="Unassembled WGS sequence"/>
</dbReference>
<dbReference type="RefSeq" id="XP_040766700.1">
    <property type="nucleotide sequence ID" value="XM_040906910.1"/>
</dbReference>
<dbReference type="InParanoid" id="A0A165FH24"/>
<gene>
    <name evidence="1" type="ORF">LAESUDRAFT_712559</name>
</gene>
<evidence type="ECO:0000313" key="1">
    <source>
        <dbReference type="EMBL" id="KZT08960.1"/>
    </source>
</evidence>
<organism evidence="1 2">
    <name type="scientific">Laetiporus sulphureus 93-53</name>
    <dbReference type="NCBI Taxonomy" id="1314785"/>
    <lineage>
        <taxon>Eukaryota</taxon>
        <taxon>Fungi</taxon>
        <taxon>Dikarya</taxon>
        <taxon>Basidiomycota</taxon>
        <taxon>Agaricomycotina</taxon>
        <taxon>Agaricomycetes</taxon>
        <taxon>Polyporales</taxon>
        <taxon>Laetiporus</taxon>
    </lineage>
</organism>
<keyword evidence="2" id="KW-1185">Reference proteome</keyword>
<dbReference type="AlphaFoldDB" id="A0A165FH24"/>
<name>A0A165FH24_9APHY</name>
<evidence type="ECO:0000313" key="2">
    <source>
        <dbReference type="Proteomes" id="UP000076871"/>
    </source>
</evidence>
<proteinExistence type="predicted"/>
<sequence>MAGTGKASPRAVDPVGDVNEGKIVHGGIFLIAGDVRHPELDAHTAVFHHSPVAERFRRPLESIPRRGRRGQYGPSGLQGPSAEEIRAWAARREQFLSTAFRFCAVSKHSSQDSGGAACPACVEYTEACNALLRVTHGLRNMYLGMNWVVRLPKLRPQETARRDSLVEIKGCLRGAQQDMLHLINIRKDYDEAKVRQEVVQALLDHIGEERQILYEEADI</sequence>
<reference evidence="1 2" key="1">
    <citation type="journal article" date="2016" name="Mol. Biol. Evol.">
        <title>Comparative Genomics of Early-Diverging Mushroom-Forming Fungi Provides Insights into the Origins of Lignocellulose Decay Capabilities.</title>
        <authorList>
            <person name="Nagy L.G."/>
            <person name="Riley R."/>
            <person name="Tritt A."/>
            <person name="Adam C."/>
            <person name="Daum C."/>
            <person name="Floudas D."/>
            <person name="Sun H."/>
            <person name="Yadav J.S."/>
            <person name="Pangilinan J."/>
            <person name="Larsson K.H."/>
            <person name="Matsuura K."/>
            <person name="Barry K."/>
            <person name="Labutti K."/>
            <person name="Kuo R."/>
            <person name="Ohm R.A."/>
            <person name="Bhattacharya S.S."/>
            <person name="Shirouzu T."/>
            <person name="Yoshinaga Y."/>
            <person name="Martin F.M."/>
            <person name="Grigoriev I.V."/>
            <person name="Hibbett D.S."/>
        </authorList>
    </citation>
    <scope>NUCLEOTIDE SEQUENCE [LARGE SCALE GENOMIC DNA]</scope>
    <source>
        <strain evidence="1 2">93-53</strain>
    </source>
</reference>
<dbReference type="EMBL" id="KV427613">
    <property type="protein sequence ID" value="KZT08960.1"/>
    <property type="molecule type" value="Genomic_DNA"/>
</dbReference>
<accession>A0A165FH24</accession>
<dbReference type="GeneID" id="63823939"/>
<protein>
    <submittedName>
        <fullName evidence="1">Uncharacterized protein</fullName>
    </submittedName>
</protein>